<gene>
    <name evidence="2" type="ORF">LC087_06565</name>
</gene>
<sequence length="133" mass="15811">MLIKEVTGEELQKSQKNSPEDSFSRSIVHYIWNDKELSLSVLYVRYFEEKLLEFIHFSYPELKDINPPSMISITFLLTDPHCLNKHRLYISTLEELIEPYLKLNSEQIRQLKDGLMSRQPFLLDVSWSKQPYS</sequence>
<protein>
    <submittedName>
        <fullName evidence="2">Uncharacterized protein</fullName>
    </submittedName>
</protein>
<dbReference type="RefSeq" id="WP_226538601.1">
    <property type="nucleotide sequence ID" value="NZ_CP129013.1"/>
</dbReference>
<dbReference type="Proteomes" id="UP001197974">
    <property type="component" value="Chromosome"/>
</dbReference>
<reference evidence="2 3" key="1">
    <citation type="submission" date="2023-06" db="EMBL/GenBank/DDBJ databases">
        <title>Five Gram-positive bacteria isolated from mangrove sediments in Shenzhen, Guangdong, China.</title>
        <authorList>
            <person name="Yu S."/>
            <person name="Zheng W."/>
            <person name="Huang Y."/>
        </authorList>
    </citation>
    <scope>NUCLEOTIDE SEQUENCE [LARGE SCALE GENOMIC DNA]</scope>
    <source>
        <strain evidence="2 3">SaN35-3</strain>
    </source>
</reference>
<dbReference type="EMBL" id="CP129013">
    <property type="protein sequence ID" value="WLR43785.1"/>
    <property type="molecule type" value="Genomic_DNA"/>
</dbReference>
<evidence type="ECO:0000256" key="1">
    <source>
        <dbReference type="SAM" id="MobiDB-lite"/>
    </source>
</evidence>
<accession>A0ABY9JZA7</accession>
<evidence type="ECO:0000313" key="3">
    <source>
        <dbReference type="Proteomes" id="UP001197974"/>
    </source>
</evidence>
<name>A0ABY9JZA7_9BACI</name>
<organism evidence="2 3">
    <name type="scientific">Bacillus carboniphilus</name>
    <dbReference type="NCBI Taxonomy" id="86663"/>
    <lineage>
        <taxon>Bacteria</taxon>
        <taxon>Bacillati</taxon>
        <taxon>Bacillota</taxon>
        <taxon>Bacilli</taxon>
        <taxon>Bacillales</taxon>
        <taxon>Bacillaceae</taxon>
        <taxon>Bacillus</taxon>
    </lineage>
</organism>
<feature type="region of interest" description="Disordered" evidence="1">
    <location>
        <begin position="1"/>
        <end position="20"/>
    </location>
</feature>
<keyword evidence="3" id="KW-1185">Reference proteome</keyword>
<evidence type="ECO:0000313" key="2">
    <source>
        <dbReference type="EMBL" id="WLR43785.1"/>
    </source>
</evidence>
<proteinExistence type="predicted"/>